<dbReference type="OrthoDB" id="2960956at2"/>
<keyword evidence="2" id="KW-1185">Reference proteome</keyword>
<sequence>MGTKVLTGLRMTIEAKSYTDALHGILSHKGWMSWSKPMLSGLTATAFRFVVSRRLTSESPTAYNWVAENFLAADFIGITSSQQAGFSFDATFPMYREHAVSVIKDSIDRGIGAVIWKDGFVIATGYNDESGHLYYSDGSSDGYKSLEYAEFGLNESPYWYYQVLEDRIELDEREMMKESLLQAVYKWESHDLMLPETEYACGRNAYEALIQAFRSGEYDSEGAWGVLQCYAAAKRQLGLYAGIIRSRWQESGEIAERYSRVARLFRLMLESDGHTSSLVPLLIQAQQAEERAIRGIKRLMRETIDNRYGDISLR</sequence>
<comment type="caution">
    <text evidence="1">The sequence shown here is derived from an EMBL/GenBank/DDBJ whole genome shotgun (WGS) entry which is preliminary data.</text>
</comment>
<dbReference type="AlphaFoldDB" id="A0A5C4TBE0"/>
<protein>
    <submittedName>
        <fullName evidence="1">Uncharacterized protein</fullName>
    </submittedName>
</protein>
<gene>
    <name evidence="1" type="ORF">FE784_10475</name>
</gene>
<organism evidence="1 2">
    <name type="scientific">Paenibacillus hemerocallicola</name>
    <dbReference type="NCBI Taxonomy" id="1172614"/>
    <lineage>
        <taxon>Bacteria</taxon>
        <taxon>Bacillati</taxon>
        <taxon>Bacillota</taxon>
        <taxon>Bacilli</taxon>
        <taxon>Bacillales</taxon>
        <taxon>Paenibacillaceae</taxon>
        <taxon>Paenibacillus</taxon>
    </lineage>
</organism>
<accession>A0A5C4TBE0</accession>
<dbReference type="RefSeq" id="WP_139602150.1">
    <property type="nucleotide sequence ID" value="NZ_VDCQ01000011.1"/>
</dbReference>
<reference evidence="1 2" key="1">
    <citation type="submission" date="2019-05" db="EMBL/GenBank/DDBJ databases">
        <title>We sequenced the genome of Paenibacillus hemerocallicola KCTC 33185 for further insight into its adaptation and study the phylogeny of Paenibacillus.</title>
        <authorList>
            <person name="Narsing Rao M.P."/>
        </authorList>
    </citation>
    <scope>NUCLEOTIDE SEQUENCE [LARGE SCALE GENOMIC DNA]</scope>
    <source>
        <strain evidence="1 2">KCTC 33185</strain>
    </source>
</reference>
<evidence type="ECO:0000313" key="2">
    <source>
        <dbReference type="Proteomes" id="UP000307943"/>
    </source>
</evidence>
<proteinExistence type="predicted"/>
<name>A0A5C4TBE0_9BACL</name>
<evidence type="ECO:0000313" key="1">
    <source>
        <dbReference type="EMBL" id="TNJ66394.1"/>
    </source>
</evidence>
<dbReference type="Proteomes" id="UP000307943">
    <property type="component" value="Unassembled WGS sequence"/>
</dbReference>
<dbReference type="EMBL" id="VDCQ01000011">
    <property type="protein sequence ID" value="TNJ66394.1"/>
    <property type="molecule type" value="Genomic_DNA"/>
</dbReference>